<dbReference type="Pfam" id="PF05618">
    <property type="entry name" value="Zn_protease"/>
    <property type="match status" value="1"/>
</dbReference>
<dbReference type="Gene3D" id="2.40.70.10">
    <property type="entry name" value="Acid Proteases"/>
    <property type="match status" value="1"/>
</dbReference>
<protein>
    <submittedName>
        <fullName evidence="2">ATP-dependent zinc protease</fullName>
    </submittedName>
</protein>
<keyword evidence="3" id="KW-1185">Reference proteome</keyword>
<proteinExistence type="predicted"/>
<keyword evidence="2" id="KW-0378">Hydrolase</keyword>
<dbReference type="RefSeq" id="WP_255391648.1">
    <property type="nucleotide sequence ID" value="NZ_CP101509.1"/>
</dbReference>
<feature type="domain" description="Retropepsin-like aspartic endopeptidase" evidence="1">
    <location>
        <begin position="8"/>
        <end position="141"/>
    </location>
</feature>
<name>A0ABY5GM14_9GAMM</name>
<dbReference type="PANTHER" id="PTHR38037">
    <property type="entry name" value="ZN_PROTEASE DOMAIN-CONTAINING PROTEIN"/>
    <property type="match status" value="1"/>
</dbReference>
<reference evidence="2" key="1">
    <citation type="submission" date="2022-07" db="EMBL/GenBank/DDBJ databases">
        <title>Genome sequencing of Photobacterium atrarenae GJH2-4.</title>
        <authorList>
            <person name="Park S.-J."/>
        </authorList>
    </citation>
    <scope>NUCLEOTIDE SEQUENCE</scope>
    <source>
        <strain evidence="2">GJH2-4</strain>
    </source>
</reference>
<sequence length="150" mass="16995">MKSPKTTVGWREWLALPALGIPAIKAKVDTGAKTSALHAFIVNPYMKDQEPWVQFFIHPLQHDLDTVVECHARLSDQRQVTDSGGHQEMRYVIKTEITLGDQQLEAEITLTDRESMKFRMLLGRNVLKQGFVVDSDQSFLLGKQPVHGCH</sequence>
<dbReference type="Proteomes" id="UP001057998">
    <property type="component" value="Chromosome 2"/>
</dbReference>
<accession>A0ABY5GM14</accession>
<dbReference type="PANTHER" id="PTHR38037:SF1">
    <property type="entry name" value="ATP-DEPENDENT ZINC PROTEASE DOMAIN-CONTAINING PROTEIN-RELATED"/>
    <property type="match status" value="1"/>
</dbReference>
<evidence type="ECO:0000313" key="3">
    <source>
        <dbReference type="Proteomes" id="UP001057998"/>
    </source>
</evidence>
<evidence type="ECO:0000313" key="2">
    <source>
        <dbReference type="EMBL" id="UTV30302.1"/>
    </source>
</evidence>
<dbReference type="InterPro" id="IPR021109">
    <property type="entry name" value="Peptidase_aspartic_dom_sf"/>
</dbReference>
<dbReference type="GO" id="GO:0006508">
    <property type="term" value="P:proteolysis"/>
    <property type="evidence" value="ECO:0007669"/>
    <property type="project" value="UniProtKB-KW"/>
</dbReference>
<dbReference type="EMBL" id="CP101509">
    <property type="protein sequence ID" value="UTV30302.1"/>
    <property type="molecule type" value="Genomic_DNA"/>
</dbReference>
<dbReference type="SUPFAM" id="SSF50630">
    <property type="entry name" value="Acid proteases"/>
    <property type="match status" value="1"/>
</dbReference>
<gene>
    <name evidence="2" type="ORF">NNL38_17135</name>
</gene>
<dbReference type="GO" id="GO:0008233">
    <property type="term" value="F:peptidase activity"/>
    <property type="evidence" value="ECO:0007669"/>
    <property type="project" value="UniProtKB-KW"/>
</dbReference>
<evidence type="ECO:0000259" key="1">
    <source>
        <dbReference type="Pfam" id="PF05618"/>
    </source>
</evidence>
<dbReference type="InterPro" id="IPR008503">
    <property type="entry name" value="Asp_endopeptidase"/>
</dbReference>
<keyword evidence="2" id="KW-0645">Protease</keyword>
<organism evidence="2 3">
    <name type="scientific">Photobacterium atrarenae</name>
    <dbReference type="NCBI Taxonomy" id="865757"/>
    <lineage>
        <taxon>Bacteria</taxon>
        <taxon>Pseudomonadati</taxon>
        <taxon>Pseudomonadota</taxon>
        <taxon>Gammaproteobacteria</taxon>
        <taxon>Vibrionales</taxon>
        <taxon>Vibrionaceae</taxon>
        <taxon>Photobacterium</taxon>
    </lineage>
</organism>